<dbReference type="EC" id="3.2.1.39" evidence="3"/>
<accession>A0A0D2JW01</accession>
<proteinExistence type="inferred from homology"/>
<evidence type="ECO:0000256" key="3">
    <source>
        <dbReference type="ARBA" id="ARBA00012780"/>
    </source>
</evidence>
<keyword evidence="6" id="KW-0326">Glycosidase</keyword>
<dbReference type="GO" id="GO:0071555">
    <property type="term" value="P:cell wall organization"/>
    <property type="evidence" value="ECO:0007669"/>
    <property type="project" value="UniProtKB-KW"/>
</dbReference>
<evidence type="ECO:0000256" key="9">
    <source>
        <dbReference type="SAM" id="MobiDB-lite"/>
    </source>
</evidence>
<reference evidence="12 13" key="1">
    <citation type="submission" date="2015-01" db="EMBL/GenBank/DDBJ databases">
        <title>The Genome Sequence of Fonsecaea multimorphosa CBS 102226.</title>
        <authorList>
            <consortium name="The Broad Institute Genomics Platform"/>
            <person name="Cuomo C."/>
            <person name="de Hoog S."/>
            <person name="Gorbushina A."/>
            <person name="Stielow B."/>
            <person name="Teixiera M."/>
            <person name="Abouelleil A."/>
            <person name="Chapman S.B."/>
            <person name="Priest M."/>
            <person name="Young S.K."/>
            <person name="Wortman J."/>
            <person name="Nusbaum C."/>
            <person name="Birren B."/>
        </authorList>
    </citation>
    <scope>NUCLEOTIDE SEQUENCE [LARGE SCALE GENOMIC DNA]</scope>
    <source>
        <strain evidence="12 13">CBS 102226</strain>
    </source>
</reference>
<dbReference type="PANTHER" id="PTHR31983:SF0">
    <property type="entry name" value="GLUCAN ENDO-1,3-BETA-D-GLUCOSIDASE 2"/>
    <property type="match status" value="1"/>
</dbReference>
<protein>
    <recommendedName>
        <fullName evidence="3">glucan endo-1,3-beta-D-glucosidase</fullName>
        <ecNumber evidence="3">3.2.1.39</ecNumber>
    </recommendedName>
</protein>
<comment type="catalytic activity">
    <reaction evidence="1">
        <text>Hydrolysis of (1-&gt;3)-beta-D-glucosidic linkages in (1-&gt;3)-beta-D-glucans.</text>
        <dbReference type="EC" id="3.2.1.39"/>
    </reaction>
</comment>
<keyword evidence="13" id="KW-1185">Reference proteome</keyword>
<dbReference type="Gene3D" id="2.70.98.30">
    <property type="entry name" value="Golgi alpha-mannosidase II, domain 4"/>
    <property type="match status" value="1"/>
</dbReference>
<dbReference type="Gene3D" id="1.10.287.1170">
    <property type="entry name" value="glycoside hydrolase family 81 endo-[beta] glucanase"/>
    <property type="match status" value="1"/>
</dbReference>
<gene>
    <name evidence="12" type="ORF">Z520_06430</name>
</gene>
<evidence type="ECO:0000259" key="10">
    <source>
        <dbReference type="Pfam" id="PF03639"/>
    </source>
</evidence>
<dbReference type="GO" id="GO:0009986">
    <property type="term" value="C:cell surface"/>
    <property type="evidence" value="ECO:0007669"/>
    <property type="project" value="TreeGrafter"/>
</dbReference>
<keyword evidence="8" id="KW-0624">Polysaccharide degradation</keyword>
<evidence type="ECO:0000256" key="1">
    <source>
        <dbReference type="ARBA" id="ARBA00000382"/>
    </source>
</evidence>
<name>A0A0D2JW01_9EURO</name>
<dbReference type="Gene3D" id="1.20.5.420">
    <property type="entry name" value="Immunoglobulin FC, subunit C"/>
    <property type="match status" value="1"/>
</dbReference>
<dbReference type="PANTHER" id="PTHR31983">
    <property type="entry name" value="ENDO-1,3(4)-BETA-GLUCANASE 1"/>
    <property type="match status" value="1"/>
</dbReference>
<dbReference type="GO" id="GO:0052861">
    <property type="term" value="F:endo-1,3(4)-beta-glucanase activity"/>
    <property type="evidence" value="ECO:0007669"/>
    <property type="project" value="InterPro"/>
</dbReference>
<evidence type="ECO:0000313" key="13">
    <source>
        <dbReference type="Proteomes" id="UP000053411"/>
    </source>
</evidence>
<evidence type="ECO:0000256" key="7">
    <source>
        <dbReference type="ARBA" id="ARBA00023316"/>
    </source>
</evidence>
<dbReference type="GO" id="GO:0000272">
    <property type="term" value="P:polysaccharide catabolic process"/>
    <property type="evidence" value="ECO:0007669"/>
    <property type="project" value="UniProtKB-KW"/>
</dbReference>
<evidence type="ECO:0000256" key="6">
    <source>
        <dbReference type="ARBA" id="ARBA00023295"/>
    </source>
</evidence>
<evidence type="ECO:0000256" key="8">
    <source>
        <dbReference type="ARBA" id="ARBA00023326"/>
    </source>
</evidence>
<dbReference type="AlphaFoldDB" id="A0A0D2JW01"/>
<dbReference type="STRING" id="1442371.A0A0D2JW01"/>
<dbReference type="FunFam" id="2.70.98.30:FF:000006">
    <property type="entry name" value="Endo-1,3-beta-glucanase Engl1"/>
    <property type="match status" value="1"/>
</dbReference>
<comment type="similarity">
    <text evidence="2">Belongs to the glycosyl hydrolase 81 family.</text>
</comment>
<keyword evidence="5" id="KW-0119">Carbohydrate metabolism</keyword>
<evidence type="ECO:0000313" key="12">
    <source>
        <dbReference type="EMBL" id="KIX97652.1"/>
    </source>
</evidence>
<dbReference type="Pfam" id="PF17652">
    <property type="entry name" value="Glyco_hydro81C"/>
    <property type="match status" value="1"/>
</dbReference>
<dbReference type="InterPro" id="IPR040720">
    <property type="entry name" value="GH81_C"/>
</dbReference>
<dbReference type="VEuPathDB" id="FungiDB:Z520_06430"/>
<dbReference type="PROSITE" id="PS52008">
    <property type="entry name" value="GH81"/>
    <property type="match status" value="1"/>
</dbReference>
<dbReference type="GeneID" id="27712176"/>
<feature type="domain" description="Glycosyl hydrolase family 81 N-terminal" evidence="10">
    <location>
        <begin position="340"/>
        <end position="662"/>
    </location>
</feature>
<dbReference type="OrthoDB" id="4473401at2759"/>
<organism evidence="12 13">
    <name type="scientific">Fonsecaea multimorphosa CBS 102226</name>
    <dbReference type="NCBI Taxonomy" id="1442371"/>
    <lineage>
        <taxon>Eukaryota</taxon>
        <taxon>Fungi</taxon>
        <taxon>Dikarya</taxon>
        <taxon>Ascomycota</taxon>
        <taxon>Pezizomycotina</taxon>
        <taxon>Eurotiomycetes</taxon>
        <taxon>Chaetothyriomycetidae</taxon>
        <taxon>Chaetothyriales</taxon>
        <taxon>Herpotrichiellaceae</taxon>
        <taxon>Fonsecaea</taxon>
    </lineage>
</organism>
<evidence type="ECO:0000256" key="2">
    <source>
        <dbReference type="ARBA" id="ARBA00010730"/>
    </source>
</evidence>
<dbReference type="Pfam" id="PF03639">
    <property type="entry name" value="Glyco_hydro_81"/>
    <property type="match status" value="1"/>
</dbReference>
<feature type="compositionally biased region" description="Pro residues" evidence="9">
    <location>
        <begin position="70"/>
        <end position="82"/>
    </location>
</feature>
<evidence type="ECO:0000256" key="5">
    <source>
        <dbReference type="ARBA" id="ARBA00023277"/>
    </source>
</evidence>
<dbReference type="EMBL" id="KN848073">
    <property type="protein sequence ID" value="KIX97652.1"/>
    <property type="molecule type" value="Genomic_DNA"/>
</dbReference>
<dbReference type="InterPro" id="IPR040451">
    <property type="entry name" value="GH81_N"/>
</dbReference>
<feature type="domain" description="Glycosyl hydrolase family 81 C-terminal" evidence="11">
    <location>
        <begin position="675"/>
        <end position="1027"/>
    </location>
</feature>
<evidence type="ECO:0000259" key="11">
    <source>
        <dbReference type="Pfam" id="PF17652"/>
    </source>
</evidence>
<feature type="region of interest" description="Disordered" evidence="9">
    <location>
        <begin position="57"/>
        <end position="82"/>
    </location>
</feature>
<keyword evidence="7" id="KW-0961">Cell wall biogenesis/degradation</keyword>
<evidence type="ECO:0000256" key="4">
    <source>
        <dbReference type="ARBA" id="ARBA00022801"/>
    </source>
</evidence>
<sequence length="1038" mass="111212">MRTYYGSYLLTIHQVLFATALPVHRFFGPSRYLEPECDRGDQDLYDGELLTLSLNDPGADVTPTTDNLPQPTPSIPGLPPHPVRNVDGVDIAVLGDTPDANYALDAYDADVESQSYSSAITFTDPQLSIQTITITALPSSQVPTVTSASQSFPDTTGSLITTLETEGNPPVQPFPTSIQTVASATLEPLNGTAPFGNSTAFSTTSTVTETITLPLTTFESVSTTQTVATVAVETTAVITAVTVLNTTISASGSIIATSSAGTTVLTTTGTALVETTLTASSTVTGTLATTLTTALGSIPSLPTSSPTCLVSMGCSGQDIFQPIALGQPPNNIEQRGGHLVPRLGIVDIGGPIETNKFYENFVLGSQSSPGFTMPYSLAWSKGSGNALSWGMAISHLDDSQKVFGPNNTAIPGAPASYYINGLGIQSLILSASEFDSNTVLTADSLLAFSANIHLQPSAGSASVLTIPVVQGMSFVTGQYVNLQPAIQSSVFFRNVAAAGQPKPGIFKYRVTLEDGKLWLIYAIPANGLTPNFQLVSSTLLRGLLNWYGDIQIAKLPDESLESIYDDAVGAYPTAGHISGSAQNTTAQYCLSWSKGGAYSSNTTLLMFALPHHLESFDNFTQSNVTAIELATTTKGNATAVVGDYWVLEERDLPISLGFAPWRPENSMNSQGVATLSPAALTVIQNVSASEASQNMSTQTNLNSMYYSGKALSKFAQLVYTMHDLANQQDLANAALLELESCFEVFANNQQQYPLLYDTDWKGLVSSASYVTGDSGADFGNSYYNDHHFHYGYFLHAAAVIGYLDPTWLNQNKDYVNALARDVSNPSALDQYFPVFRSFDWFHGHSWAKGLFESGDGKDEESSSEDTMFAYGLKMWGKTVGDASMEARGNLMLAVLARSLQNYFLMTSDNTNQPAPFIDNKVTGILFENKADHTTYFGNDLSYIQGIHMIPVMPFSTLTRTEQFVTEEWIAYFADGAVRQATDITGGWKGIVYANLAIINPTAAYNFFTQPNFDMSWIDGGASLTWYIALSALLGGASS</sequence>
<dbReference type="RefSeq" id="XP_016631775.1">
    <property type="nucleotide sequence ID" value="XM_016776930.1"/>
</dbReference>
<dbReference type="Proteomes" id="UP000053411">
    <property type="component" value="Unassembled WGS sequence"/>
</dbReference>
<keyword evidence="4" id="KW-0378">Hydrolase</keyword>
<dbReference type="GO" id="GO:0042973">
    <property type="term" value="F:glucan endo-1,3-beta-D-glucosidase activity"/>
    <property type="evidence" value="ECO:0007669"/>
    <property type="project" value="UniProtKB-EC"/>
</dbReference>
<dbReference type="InterPro" id="IPR005200">
    <property type="entry name" value="Endo-beta-glucanase"/>
</dbReference>